<reference evidence="1" key="1">
    <citation type="submission" date="2022-10" db="EMBL/GenBank/DDBJ databases">
        <authorList>
            <person name="Chen Y."/>
            <person name="Dougan E. K."/>
            <person name="Chan C."/>
            <person name="Rhodes N."/>
            <person name="Thang M."/>
        </authorList>
    </citation>
    <scope>NUCLEOTIDE SEQUENCE</scope>
</reference>
<dbReference type="EMBL" id="CAMXCT010001155">
    <property type="protein sequence ID" value="CAI3987321.1"/>
    <property type="molecule type" value="Genomic_DNA"/>
</dbReference>
<evidence type="ECO:0000313" key="1">
    <source>
        <dbReference type="EMBL" id="CAI3987321.1"/>
    </source>
</evidence>
<evidence type="ECO:0000313" key="3">
    <source>
        <dbReference type="Proteomes" id="UP001152797"/>
    </source>
</evidence>
<keyword evidence="3" id="KW-1185">Reference proteome</keyword>
<sequence length="225" mass="24951">MLYALSADEKLSRRAVDGSMNSWTTAFDQGFTSFAIQRAAYTLYSLAIPASSAGWCIEEMRFFDPTGGLLSPLRGTGARSFRRPTLCGNSRGALQYQFTEPTVVDTYYLQGGKTSTGTMEVDWVLQGSLDGSKWISLDEQNDMPASGDMKGFKVLNFGFRRRRSAINQMPKSNRTCETLPRGLYCQKRSMVAYVTMYSKQDIDATRARAQWIAPTTTGLCGQAAQ</sequence>
<evidence type="ECO:0000313" key="2">
    <source>
        <dbReference type="EMBL" id="CAL1140696.1"/>
    </source>
</evidence>
<comment type="caution">
    <text evidence="1">The sequence shown here is derived from an EMBL/GenBank/DDBJ whole genome shotgun (WGS) entry which is preliminary data.</text>
</comment>
<dbReference type="EMBL" id="CAMXCT030001155">
    <property type="protein sequence ID" value="CAL4774633.1"/>
    <property type="molecule type" value="Genomic_DNA"/>
</dbReference>
<dbReference type="EMBL" id="CAMXCT020001155">
    <property type="protein sequence ID" value="CAL1140696.1"/>
    <property type="molecule type" value="Genomic_DNA"/>
</dbReference>
<dbReference type="Proteomes" id="UP001152797">
    <property type="component" value="Unassembled WGS sequence"/>
</dbReference>
<proteinExistence type="predicted"/>
<dbReference type="AlphaFoldDB" id="A0A9P1FT91"/>
<name>A0A9P1FT91_9DINO</name>
<accession>A0A9P1FT91</accession>
<protein>
    <recommendedName>
        <fullName evidence="4">F5/8 type C domain-containing protein</fullName>
    </recommendedName>
</protein>
<organism evidence="1">
    <name type="scientific">Cladocopium goreaui</name>
    <dbReference type="NCBI Taxonomy" id="2562237"/>
    <lineage>
        <taxon>Eukaryota</taxon>
        <taxon>Sar</taxon>
        <taxon>Alveolata</taxon>
        <taxon>Dinophyceae</taxon>
        <taxon>Suessiales</taxon>
        <taxon>Symbiodiniaceae</taxon>
        <taxon>Cladocopium</taxon>
    </lineage>
</organism>
<evidence type="ECO:0008006" key="4">
    <source>
        <dbReference type="Google" id="ProtNLM"/>
    </source>
</evidence>
<reference evidence="2" key="2">
    <citation type="submission" date="2024-04" db="EMBL/GenBank/DDBJ databases">
        <authorList>
            <person name="Chen Y."/>
            <person name="Shah S."/>
            <person name="Dougan E. K."/>
            <person name="Thang M."/>
            <person name="Chan C."/>
        </authorList>
    </citation>
    <scope>NUCLEOTIDE SEQUENCE [LARGE SCALE GENOMIC DNA]</scope>
</reference>
<gene>
    <name evidence="1" type="ORF">C1SCF055_LOCUS14604</name>
</gene>